<proteinExistence type="predicted"/>
<dbReference type="AlphaFoldDB" id="A0A0V0T968"/>
<name>A0A0V0T968_9BILA</name>
<protein>
    <submittedName>
        <fullName evidence="1">Uncharacterized protein</fullName>
    </submittedName>
</protein>
<dbReference type="OrthoDB" id="5913021at2759"/>
<comment type="caution">
    <text evidence="1">The sequence shown here is derived from an EMBL/GenBank/DDBJ whole genome shotgun (WGS) entry which is preliminary data.</text>
</comment>
<gene>
    <name evidence="1" type="ORF">T05_4232</name>
</gene>
<sequence length="99" mass="10948">MAQILQNVHTDISNVINDESRFVGKLLGRIEQKTGRIRDEIAVMSAIQIFISFASSGAELLVELLCLAYPAVKILTGLESTEKVNCMQWMFSSVTFGLP</sequence>
<dbReference type="Proteomes" id="UP000055048">
    <property type="component" value="Unassembled WGS sequence"/>
</dbReference>
<keyword evidence="2" id="KW-1185">Reference proteome</keyword>
<dbReference type="EMBL" id="JYDJ01000478">
    <property type="protein sequence ID" value="KRX35075.1"/>
    <property type="molecule type" value="Genomic_DNA"/>
</dbReference>
<reference evidence="1 2" key="1">
    <citation type="submission" date="2015-01" db="EMBL/GenBank/DDBJ databases">
        <title>Evolution of Trichinella species and genotypes.</title>
        <authorList>
            <person name="Korhonen P.K."/>
            <person name="Edoardo P."/>
            <person name="Giuseppe L.R."/>
            <person name="Gasser R.B."/>
        </authorList>
    </citation>
    <scope>NUCLEOTIDE SEQUENCE [LARGE SCALE GENOMIC DNA]</scope>
    <source>
        <strain evidence="1">ISS417</strain>
    </source>
</reference>
<evidence type="ECO:0000313" key="2">
    <source>
        <dbReference type="Proteomes" id="UP000055048"/>
    </source>
</evidence>
<accession>A0A0V0T968</accession>
<evidence type="ECO:0000313" key="1">
    <source>
        <dbReference type="EMBL" id="KRX35075.1"/>
    </source>
</evidence>
<organism evidence="1 2">
    <name type="scientific">Trichinella murrelli</name>
    <dbReference type="NCBI Taxonomy" id="144512"/>
    <lineage>
        <taxon>Eukaryota</taxon>
        <taxon>Metazoa</taxon>
        <taxon>Ecdysozoa</taxon>
        <taxon>Nematoda</taxon>
        <taxon>Enoplea</taxon>
        <taxon>Dorylaimia</taxon>
        <taxon>Trichinellida</taxon>
        <taxon>Trichinellidae</taxon>
        <taxon>Trichinella</taxon>
    </lineage>
</organism>